<gene>
    <name evidence="2" type="ORF">SAMN02745673_00934</name>
</gene>
<dbReference type="RefSeq" id="WP_078760332.1">
    <property type="nucleotide sequence ID" value="NZ_FUWS01000002.1"/>
</dbReference>
<feature type="region of interest" description="Disordered" evidence="1">
    <location>
        <begin position="135"/>
        <end position="166"/>
    </location>
</feature>
<proteinExistence type="predicted"/>
<protein>
    <submittedName>
        <fullName evidence="2">Uncharacterized protein</fullName>
    </submittedName>
</protein>
<evidence type="ECO:0000256" key="1">
    <source>
        <dbReference type="SAM" id="MobiDB-lite"/>
    </source>
</evidence>
<reference evidence="2 3" key="1">
    <citation type="submission" date="2017-02" db="EMBL/GenBank/DDBJ databases">
        <authorList>
            <person name="Peterson S.W."/>
        </authorList>
    </citation>
    <scope>NUCLEOTIDE SEQUENCE [LARGE SCALE GENOMIC DNA]</scope>
    <source>
        <strain evidence="2 3">DSM 45154</strain>
    </source>
</reference>
<organism evidence="2 3">
    <name type="scientific">Marinactinospora thermotolerans DSM 45154</name>
    <dbReference type="NCBI Taxonomy" id="1122192"/>
    <lineage>
        <taxon>Bacteria</taxon>
        <taxon>Bacillati</taxon>
        <taxon>Actinomycetota</taxon>
        <taxon>Actinomycetes</taxon>
        <taxon>Streptosporangiales</taxon>
        <taxon>Nocardiopsidaceae</taxon>
        <taxon>Marinactinospora</taxon>
    </lineage>
</organism>
<evidence type="ECO:0000313" key="2">
    <source>
        <dbReference type="EMBL" id="SJZ61620.1"/>
    </source>
</evidence>
<dbReference type="STRING" id="1122192.SAMN02745673_00934"/>
<dbReference type="Proteomes" id="UP000190637">
    <property type="component" value="Unassembled WGS sequence"/>
</dbReference>
<dbReference type="EMBL" id="FUWS01000002">
    <property type="protein sequence ID" value="SJZ61620.1"/>
    <property type="molecule type" value="Genomic_DNA"/>
</dbReference>
<sequence>MTESDGIEEALSHNLREAMVRAEQVGRLLARRLDLITDTLARGAVAADRAFALHRLRRRVWKKAQEKLKQVEDPQWWERATPDQIAEVHEVAVTWRDQERIARKADDTIHQEVLDRYGLDLRTLTRQQVWEGLERSTNEIDGESKPTYDSPERRDREKQRMEREGLDPELIDTHMVVDTMNARPPHDAVQRWWARWRSRGPRGRELPGQQAEQDLGL</sequence>
<name>A0A1T4M3Q5_9ACTN</name>
<accession>A0A1T4M3Q5</accession>
<dbReference type="AlphaFoldDB" id="A0A1T4M3Q5"/>
<evidence type="ECO:0000313" key="3">
    <source>
        <dbReference type="Proteomes" id="UP000190637"/>
    </source>
</evidence>
<keyword evidence="3" id="KW-1185">Reference proteome</keyword>